<evidence type="ECO:0008006" key="3">
    <source>
        <dbReference type="Google" id="ProtNLM"/>
    </source>
</evidence>
<dbReference type="EMBL" id="AVOT02001776">
    <property type="protein sequence ID" value="MBW0468123.1"/>
    <property type="molecule type" value="Genomic_DNA"/>
</dbReference>
<gene>
    <name evidence="1" type="ORF">O181_007838</name>
</gene>
<proteinExistence type="predicted"/>
<dbReference type="AlphaFoldDB" id="A0A9Q3BN12"/>
<organism evidence="1 2">
    <name type="scientific">Austropuccinia psidii MF-1</name>
    <dbReference type="NCBI Taxonomy" id="1389203"/>
    <lineage>
        <taxon>Eukaryota</taxon>
        <taxon>Fungi</taxon>
        <taxon>Dikarya</taxon>
        <taxon>Basidiomycota</taxon>
        <taxon>Pucciniomycotina</taxon>
        <taxon>Pucciniomycetes</taxon>
        <taxon>Pucciniales</taxon>
        <taxon>Sphaerophragmiaceae</taxon>
        <taxon>Austropuccinia</taxon>
    </lineage>
</organism>
<protein>
    <recommendedName>
        <fullName evidence="3">F-box domain-containing protein</fullName>
    </recommendedName>
</protein>
<dbReference type="Gene3D" id="3.80.10.10">
    <property type="entry name" value="Ribonuclease Inhibitor"/>
    <property type="match status" value="1"/>
</dbReference>
<dbReference type="Proteomes" id="UP000765509">
    <property type="component" value="Unassembled WGS sequence"/>
</dbReference>
<evidence type="ECO:0000313" key="2">
    <source>
        <dbReference type="Proteomes" id="UP000765509"/>
    </source>
</evidence>
<dbReference type="InterPro" id="IPR032675">
    <property type="entry name" value="LRR_dom_sf"/>
</dbReference>
<sequence length="460" mass="52938">MSNSSLPIGTPQRITHSPSMELVLDDLPSPPRRISVGLPHSTPSASKLCLGLLPAEVKRIIIQCLQDLDVEEKHKHLRLHPGEVERLAFDPCGLDLVKLEPPAPRFYCRPSDIAPSPSMKALSCVDRSFYHLCRSWIWQFLDLEDVSNSEIERLITDILPRHGHHVRALRWRNFEGRLHIHSTPMDSKDEERKIFHHARKNLLLRVWQMCPRIIRLDVDILQQIIDEMNPWSLELCKNGLPSSPFEPLMRLSKLTSLQIAPPLYCPGLDYMDWGPLIGEMPNLKSFSCNGDCLCYRLQSCPCIGFHLASLTKLENLTLTNAYSNDTCWEALDWKGPIRSLSLSHCSRVTIQGFHALVQRFSKTLERLQVEDGVQTYYTTYDHMDRFLYQQGPIFELPRLTHLILPLDLGHVTLKFLSKCLNCSALQKIYIGDKPAIDYEELVKIVEEVKEWKINSDEEFM</sequence>
<dbReference type="OrthoDB" id="2509522at2759"/>
<dbReference type="SUPFAM" id="SSF52047">
    <property type="entry name" value="RNI-like"/>
    <property type="match status" value="1"/>
</dbReference>
<accession>A0A9Q3BN12</accession>
<evidence type="ECO:0000313" key="1">
    <source>
        <dbReference type="EMBL" id="MBW0468123.1"/>
    </source>
</evidence>
<comment type="caution">
    <text evidence="1">The sequence shown here is derived from an EMBL/GenBank/DDBJ whole genome shotgun (WGS) entry which is preliminary data.</text>
</comment>
<name>A0A9Q3BN12_9BASI</name>
<keyword evidence="2" id="KW-1185">Reference proteome</keyword>
<reference evidence="1" key="1">
    <citation type="submission" date="2021-03" db="EMBL/GenBank/DDBJ databases">
        <title>Draft genome sequence of rust myrtle Austropuccinia psidii MF-1, a brazilian biotype.</title>
        <authorList>
            <person name="Quecine M.C."/>
            <person name="Pachon D.M.R."/>
            <person name="Bonatelli M.L."/>
            <person name="Correr F.H."/>
            <person name="Franceschini L.M."/>
            <person name="Leite T.F."/>
            <person name="Margarido G.R.A."/>
            <person name="Almeida C.A."/>
            <person name="Ferrarezi J.A."/>
            <person name="Labate C.A."/>
        </authorList>
    </citation>
    <scope>NUCLEOTIDE SEQUENCE</scope>
    <source>
        <strain evidence="1">MF-1</strain>
    </source>
</reference>